<keyword evidence="5" id="KW-0469">Meiosis</keyword>
<keyword evidence="4" id="KW-0238">DNA-binding</keyword>
<dbReference type="PROSITE" id="PS00486">
    <property type="entry name" value="DNA_MISMATCH_REPAIR_2"/>
    <property type="match status" value="1"/>
</dbReference>
<comment type="similarity">
    <text evidence="1">Belongs to the DNA mismatch repair MutS family.</text>
</comment>
<dbReference type="InterPro" id="IPR027417">
    <property type="entry name" value="P-loop_NTPase"/>
</dbReference>
<evidence type="ECO:0000256" key="2">
    <source>
        <dbReference type="ARBA" id="ARBA00022741"/>
    </source>
</evidence>
<dbReference type="SMART" id="SM00534">
    <property type="entry name" value="MUTSac"/>
    <property type="match status" value="1"/>
</dbReference>
<dbReference type="OrthoDB" id="276261at2759"/>
<dbReference type="Pfam" id="PF05190">
    <property type="entry name" value="MutS_IV"/>
    <property type="match status" value="1"/>
</dbReference>
<dbReference type="Pfam" id="PF00488">
    <property type="entry name" value="MutS_V"/>
    <property type="match status" value="1"/>
</dbReference>
<proteinExistence type="inferred from homology"/>
<dbReference type="Gene3D" id="3.40.50.300">
    <property type="entry name" value="P-loop containing nucleotide triphosphate hydrolases"/>
    <property type="match status" value="1"/>
</dbReference>
<dbReference type="InterPro" id="IPR011184">
    <property type="entry name" value="DNA_mismatch_repair_Msh2"/>
</dbReference>
<protein>
    <submittedName>
        <fullName evidence="7">DNA mismatch repair protein MSH4</fullName>
    </submittedName>
</protein>
<evidence type="ECO:0000313" key="7">
    <source>
        <dbReference type="EMBL" id="EXJ65105.1"/>
    </source>
</evidence>
<dbReference type="RefSeq" id="XP_007753672.1">
    <property type="nucleotide sequence ID" value="XM_007755482.1"/>
</dbReference>
<dbReference type="PIRSF" id="PIRSF005813">
    <property type="entry name" value="MSH2"/>
    <property type="match status" value="1"/>
</dbReference>
<dbReference type="GO" id="GO:0030983">
    <property type="term" value="F:mismatched DNA binding"/>
    <property type="evidence" value="ECO:0007669"/>
    <property type="project" value="InterPro"/>
</dbReference>
<dbReference type="SUPFAM" id="SSF52540">
    <property type="entry name" value="P-loop containing nucleoside triphosphate hydrolases"/>
    <property type="match status" value="1"/>
</dbReference>
<dbReference type="GO" id="GO:0007131">
    <property type="term" value="P:reciprocal meiotic recombination"/>
    <property type="evidence" value="ECO:0007669"/>
    <property type="project" value="TreeGrafter"/>
</dbReference>
<dbReference type="STRING" id="1182544.W9WJF4"/>
<reference evidence="7 8" key="1">
    <citation type="submission" date="2013-03" db="EMBL/GenBank/DDBJ databases">
        <title>The Genome Sequence of Cladophialophora yegresii CBS 114405.</title>
        <authorList>
            <consortium name="The Broad Institute Genomics Platform"/>
            <person name="Cuomo C."/>
            <person name="de Hoog S."/>
            <person name="Gorbushina A."/>
            <person name="Walker B."/>
            <person name="Young S.K."/>
            <person name="Zeng Q."/>
            <person name="Gargeya S."/>
            <person name="Fitzgerald M."/>
            <person name="Haas B."/>
            <person name="Abouelleil A."/>
            <person name="Allen A.W."/>
            <person name="Alvarado L."/>
            <person name="Arachchi H.M."/>
            <person name="Berlin A.M."/>
            <person name="Chapman S.B."/>
            <person name="Gainer-Dewar J."/>
            <person name="Goldberg J."/>
            <person name="Griggs A."/>
            <person name="Gujja S."/>
            <person name="Hansen M."/>
            <person name="Howarth C."/>
            <person name="Imamovic A."/>
            <person name="Ireland A."/>
            <person name="Larimer J."/>
            <person name="McCowan C."/>
            <person name="Murphy C."/>
            <person name="Pearson M."/>
            <person name="Poon T.W."/>
            <person name="Priest M."/>
            <person name="Roberts A."/>
            <person name="Saif S."/>
            <person name="Shea T."/>
            <person name="Sisk P."/>
            <person name="Sykes S."/>
            <person name="Wortman J."/>
            <person name="Nusbaum C."/>
            <person name="Birren B."/>
        </authorList>
    </citation>
    <scope>NUCLEOTIDE SEQUENCE [LARGE SCALE GENOMIC DNA]</scope>
    <source>
        <strain evidence="7 8">CBS 114405</strain>
    </source>
</reference>
<dbReference type="GO" id="GO:0006298">
    <property type="term" value="P:mismatch repair"/>
    <property type="evidence" value="ECO:0007669"/>
    <property type="project" value="InterPro"/>
</dbReference>
<comment type="caution">
    <text evidence="7">The sequence shown here is derived from an EMBL/GenBank/DDBJ whole genome shotgun (WGS) entry which is preliminary data.</text>
</comment>
<keyword evidence="3" id="KW-0067">ATP-binding</keyword>
<evidence type="ECO:0000256" key="3">
    <source>
        <dbReference type="ARBA" id="ARBA00022840"/>
    </source>
</evidence>
<dbReference type="PANTHER" id="PTHR11361">
    <property type="entry name" value="DNA MISMATCH REPAIR PROTEIN MUTS FAMILY MEMBER"/>
    <property type="match status" value="1"/>
</dbReference>
<dbReference type="Pfam" id="PF05192">
    <property type="entry name" value="MutS_III"/>
    <property type="match status" value="1"/>
</dbReference>
<dbReference type="EMBL" id="AMGW01000001">
    <property type="protein sequence ID" value="EXJ65105.1"/>
    <property type="molecule type" value="Genomic_DNA"/>
</dbReference>
<gene>
    <name evidence="7" type="ORF">A1O7_01445</name>
</gene>
<accession>W9WJF4</accession>
<dbReference type="eggNOG" id="KOG0220">
    <property type="taxonomic scope" value="Eukaryota"/>
</dbReference>
<dbReference type="SMART" id="SM00533">
    <property type="entry name" value="MUTSd"/>
    <property type="match status" value="1"/>
</dbReference>
<dbReference type="InterPro" id="IPR007696">
    <property type="entry name" value="DNA_mismatch_repair_MutS_core"/>
</dbReference>
<dbReference type="SUPFAM" id="SSF48334">
    <property type="entry name" value="DNA repair protein MutS, domain III"/>
    <property type="match status" value="1"/>
</dbReference>
<sequence length="758" mass="84993">MTSLDRNYWSELNGQDYVQRLAFPDDLEVLKLSIAGSYFATCCFSAVLKHIDISMGLTFAPQTLRIKFEPSEGSMMIDLSTMASLELIQNLQNAKSRECLFGLLNQTMTPMGARFLRSNVLQPSIDAEKIKKRHEAVAELTSKGDMLFAIRSALKSFVDADRVLAALVVISARQDFHFMEQSANHVLMLKKFVDSIKPIWEALTGAGSEELQMIRQLCEPTRYVNIENLIKYCINEDVSCSTKPLELRSQRAGVNSFLDVARQAYKELNDDVNAYFNELKEQFELNLDLKFEHARQYYLRFPMADLESPGTLPVSFINAYQKNKYLECQTLDLIKMNQKLKDAHSEVITLSDSTIQELIQQVRSQIHQLFKISESVATLDMLAAFAHLTTACISGDYTRPELSTDSLMIKSGRHPIRAKLMSTTSEKFIPNDVYATPQNRFHIITGANMSGKSTYIRSIALMSIMAQIGCFVPAEYASFPLSHELFARVSTDDNLEANVSTFASEMREIAFIIRNISHTSLVIIDELGRGTSTTDGLAIAIAIAETLINSKAYVWFVTHFRDLPRILADRAGVSNLHLSVDISKDYAKMTMRYKILEGYEEEKFYGLALARVIGLPPDVLDTATRVSKALHERNEAKKRNSRATAAARRTKLILNLREQLVQARASVLLGGSRNDGSPGSRSSEEGVSAEALRDWLKKLQVEFLVRLRAIEVDAEATAAQANKTGEEMSDLFEGEDGAEKLTERDFFEAGDVTLEKNG</sequence>
<dbReference type="HOGENOM" id="CLU_002472_7_3_1"/>
<dbReference type="FunFam" id="3.40.50.300:FF:002054">
    <property type="entry name" value="DNA mismatch repair protein MSH4"/>
    <property type="match status" value="1"/>
</dbReference>
<evidence type="ECO:0000259" key="6">
    <source>
        <dbReference type="PROSITE" id="PS00486"/>
    </source>
</evidence>
<dbReference type="Gene3D" id="1.10.1420.10">
    <property type="match status" value="2"/>
</dbReference>
<evidence type="ECO:0000256" key="4">
    <source>
        <dbReference type="ARBA" id="ARBA00023125"/>
    </source>
</evidence>
<feature type="domain" description="DNA mismatch repair proteins mutS family" evidence="6">
    <location>
        <begin position="520"/>
        <end position="536"/>
    </location>
</feature>
<dbReference type="GO" id="GO:0005634">
    <property type="term" value="C:nucleus"/>
    <property type="evidence" value="ECO:0007669"/>
    <property type="project" value="TreeGrafter"/>
</dbReference>
<name>W9WJF4_9EURO</name>
<evidence type="ECO:0000256" key="5">
    <source>
        <dbReference type="ARBA" id="ARBA00023254"/>
    </source>
</evidence>
<evidence type="ECO:0000256" key="1">
    <source>
        <dbReference type="ARBA" id="ARBA00006271"/>
    </source>
</evidence>
<keyword evidence="2" id="KW-0547">Nucleotide-binding</keyword>
<dbReference type="InterPro" id="IPR007861">
    <property type="entry name" value="DNA_mismatch_repair_MutS_clamp"/>
</dbReference>
<dbReference type="InterPro" id="IPR036187">
    <property type="entry name" value="DNA_mismatch_repair_MutS_sf"/>
</dbReference>
<dbReference type="Proteomes" id="UP000019473">
    <property type="component" value="Unassembled WGS sequence"/>
</dbReference>
<dbReference type="VEuPathDB" id="FungiDB:A1O7_01445"/>
<dbReference type="InterPro" id="IPR045076">
    <property type="entry name" value="MutS"/>
</dbReference>
<dbReference type="InterPro" id="IPR000432">
    <property type="entry name" value="DNA_mismatch_repair_MutS_C"/>
</dbReference>
<evidence type="ECO:0000313" key="8">
    <source>
        <dbReference type="Proteomes" id="UP000019473"/>
    </source>
</evidence>
<organism evidence="7 8">
    <name type="scientific">Cladophialophora yegresii CBS 114405</name>
    <dbReference type="NCBI Taxonomy" id="1182544"/>
    <lineage>
        <taxon>Eukaryota</taxon>
        <taxon>Fungi</taxon>
        <taxon>Dikarya</taxon>
        <taxon>Ascomycota</taxon>
        <taxon>Pezizomycotina</taxon>
        <taxon>Eurotiomycetes</taxon>
        <taxon>Chaetothyriomycetidae</taxon>
        <taxon>Chaetothyriales</taxon>
        <taxon>Herpotrichiellaceae</taxon>
        <taxon>Cladophialophora</taxon>
    </lineage>
</organism>
<dbReference type="GO" id="GO:0005524">
    <property type="term" value="F:ATP binding"/>
    <property type="evidence" value="ECO:0007669"/>
    <property type="project" value="UniProtKB-KW"/>
</dbReference>
<dbReference type="GO" id="GO:0140664">
    <property type="term" value="F:ATP-dependent DNA damage sensor activity"/>
    <property type="evidence" value="ECO:0007669"/>
    <property type="project" value="InterPro"/>
</dbReference>
<keyword evidence="8" id="KW-1185">Reference proteome</keyword>
<dbReference type="AlphaFoldDB" id="W9WJF4"/>
<dbReference type="GeneID" id="19176057"/>
<dbReference type="PANTHER" id="PTHR11361:SF21">
    <property type="entry name" value="MUTS PROTEIN HOMOLOG 4"/>
    <property type="match status" value="1"/>
</dbReference>